<proteinExistence type="predicted"/>
<reference evidence="2" key="1">
    <citation type="submission" date="2022-03" db="EMBL/GenBank/DDBJ databases">
        <title>A functionally conserved STORR gene fusion in Papaver species that diverged 16.8 million years ago.</title>
        <authorList>
            <person name="Catania T."/>
        </authorList>
    </citation>
    <scope>NUCLEOTIDE SEQUENCE</scope>
    <source>
        <strain evidence="2">S-191538</strain>
    </source>
</reference>
<dbReference type="EMBL" id="JAJJMA010314655">
    <property type="protein sequence ID" value="MCL7049326.1"/>
    <property type="molecule type" value="Genomic_DNA"/>
</dbReference>
<evidence type="ECO:0000256" key="1">
    <source>
        <dbReference type="SAM" id="MobiDB-lite"/>
    </source>
</evidence>
<organism evidence="2 3">
    <name type="scientific">Papaver nudicaule</name>
    <name type="common">Iceland poppy</name>
    <dbReference type="NCBI Taxonomy" id="74823"/>
    <lineage>
        <taxon>Eukaryota</taxon>
        <taxon>Viridiplantae</taxon>
        <taxon>Streptophyta</taxon>
        <taxon>Embryophyta</taxon>
        <taxon>Tracheophyta</taxon>
        <taxon>Spermatophyta</taxon>
        <taxon>Magnoliopsida</taxon>
        <taxon>Ranunculales</taxon>
        <taxon>Papaveraceae</taxon>
        <taxon>Papaveroideae</taxon>
        <taxon>Papaver</taxon>
    </lineage>
</organism>
<protein>
    <submittedName>
        <fullName evidence="2">Uncharacterized protein</fullName>
    </submittedName>
</protein>
<name>A0AA41VXG4_PAPNU</name>
<comment type="caution">
    <text evidence="2">The sequence shown here is derived from an EMBL/GenBank/DDBJ whole genome shotgun (WGS) entry which is preliminary data.</text>
</comment>
<gene>
    <name evidence="2" type="ORF">MKW94_021887</name>
</gene>
<accession>A0AA41VXG4</accession>
<dbReference type="AlphaFoldDB" id="A0AA41VXG4"/>
<evidence type="ECO:0000313" key="3">
    <source>
        <dbReference type="Proteomes" id="UP001177140"/>
    </source>
</evidence>
<keyword evidence="3" id="KW-1185">Reference proteome</keyword>
<dbReference type="Pfam" id="PF03004">
    <property type="entry name" value="Transposase_24"/>
    <property type="match status" value="1"/>
</dbReference>
<feature type="compositionally biased region" description="Acidic residues" evidence="1">
    <location>
        <begin position="249"/>
        <end position="271"/>
    </location>
</feature>
<evidence type="ECO:0000313" key="2">
    <source>
        <dbReference type="EMBL" id="MCL7049326.1"/>
    </source>
</evidence>
<dbReference type="InterPro" id="IPR004252">
    <property type="entry name" value="Probable_transposase_24"/>
</dbReference>
<sequence length="271" mass="31416">MPPENVERVSQKARDHYELVPDDEVTETMLRKYMNKAYVSYRASLSTHFSETCKGDLQIALAHPPENCENIEDWKNICEYFNTTEAKARSAKAIAAREKQVLNHTNGSQSFTRKLFERKLKGLAIDPLTMFKETHREKKAKLPQICKQWMKEIDDLLEQKERGEIDFSREEIYHQVVDSTRLGCKRRLKKAALPANYSKTDEQLTAVQQQLDAANKKITKLFKLLNVTLQNIGQDPVLEDAMDVTENGEKEDEEEQLEDQDDVCSEEEEEM</sequence>
<feature type="region of interest" description="Disordered" evidence="1">
    <location>
        <begin position="238"/>
        <end position="271"/>
    </location>
</feature>
<dbReference type="Proteomes" id="UP001177140">
    <property type="component" value="Unassembled WGS sequence"/>
</dbReference>